<dbReference type="PATRIC" id="fig|1432562.3.peg.1346"/>
<dbReference type="EMBL" id="LAYZ01000003">
    <property type="protein sequence ID" value="KKK34724.1"/>
    <property type="molecule type" value="Genomic_DNA"/>
</dbReference>
<evidence type="ECO:0000313" key="1">
    <source>
        <dbReference type="EMBL" id="KKK34724.1"/>
    </source>
</evidence>
<name>A0A0M2SJ52_9STAP</name>
<keyword evidence="2" id="KW-1185">Reference proteome</keyword>
<protein>
    <submittedName>
        <fullName evidence="1">Uncharacterized protein</fullName>
    </submittedName>
</protein>
<comment type="caution">
    <text evidence="1">The sequence shown here is derived from an EMBL/GenBank/DDBJ whole genome shotgun (WGS) entry which is preliminary data.</text>
</comment>
<organism evidence="1 2">
    <name type="scientific">Salinicoccus sediminis</name>
    <dbReference type="NCBI Taxonomy" id="1432562"/>
    <lineage>
        <taxon>Bacteria</taxon>
        <taxon>Bacillati</taxon>
        <taxon>Bacillota</taxon>
        <taxon>Bacilli</taxon>
        <taxon>Bacillales</taxon>
        <taxon>Staphylococcaceae</taxon>
        <taxon>Salinicoccus</taxon>
    </lineage>
</organism>
<accession>A0A0M2SJ52</accession>
<reference evidence="1 2" key="1">
    <citation type="submission" date="2015-04" db="EMBL/GenBank/DDBJ databases">
        <title>Taxonomic description and genome sequence of Salinicoccus sediminis sp. nov., a novel hyper halotolerant bacterium isolated from marine sediment.</title>
        <authorList>
            <person name="Mathan Kumar R."/>
            <person name="Kaur G."/>
            <person name="Kumar N."/>
            <person name="Kumar A."/>
            <person name="Singh N.K."/>
            <person name="Kaur N."/>
            <person name="Mayilraj S."/>
        </authorList>
    </citation>
    <scope>NUCLEOTIDE SEQUENCE [LARGE SCALE GENOMIC DNA]</scope>
    <source>
        <strain evidence="1 2">SV-16</strain>
    </source>
</reference>
<proteinExistence type="predicted"/>
<evidence type="ECO:0000313" key="2">
    <source>
        <dbReference type="Proteomes" id="UP000034287"/>
    </source>
</evidence>
<dbReference type="Proteomes" id="UP000034287">
    <property type="component" value="Unassembled WGS sequence"/>
</dbReference>
<dbReference type="STRING" id="1432562.WN59_06760"/>
<gene>
    <name evidence="1" type="ORF">WN59_06760</name>
</gene>
<sequence length="204" mass="24279">MVNNELNCLCDTNIWINVSCINRHTKYLDCYRIVGFVEQVHNEIVKFKNSENTHKIFKDYDECKKDYKVLEIDELGDMKPHFVMELKRRGFNELDNSDKTIKNLGEYVSLYFAYYKDIVFIHSEDNEFMDDVSLSEFKNINVIGWNEVAGNITKDDNERLKINKEVQERRSNIFDPKKKNQRNSKGTLKDRMAKMQKNINSKRL</sequence>
<dbReference type="AlphaFoldDB" id="A0A0M2SJ52"/>